<protein>
    <submittedName>
        <fullName evidence="2">Uncharacterized protein</fullName>
    </submittedName>
</protein>
<gene>
    <name evidence="2" type="ORF">V5O48_016792</name>
</gene>
<name>A0ABR3EQT5_9AGAR</name>
<accession>A0ABR3EQT5</accession>
<reference evidence="2 3" key="1">
    <citation type="submission" date="2024-02" db="EMBL/GenBank/DDBJ databases">
        <title>A draft genome for the cacao thread blight pathogen Marasmius crinis-equi.</title>
        <authorList>
            <person name="Cohen S.P."/>
            <person name="Baruah I.K."/>
            <person name="Amoako-Attah I."/>
            <person name="Bukari Y."/>
            <person name="Meinhardt L.W."/>
            <person name="Bailey B.A."/>
        </authorList>
    </citation>
    <scope>NUCLEOTIDE SEQUENCE [LARGE SCALE GENOMIC DNA]</scope>
    <source>
        <strain evidence="2 3">GH-76</strain>
    </source>
</reference>
<feature type="compositionally biased region" description="Basic residues" evidence="1">
    <location>
        <begin position="302"/>
        <end position="313"/>
    </location>
</feature>
<feature type="compositionally biased region" description="Polar residues" evidence="1">
    <location>
        <begin position="70"/>
        <end position="79"/>
    </location>
</feature>
<keyword evidence="3" id="KW-1185">Reference proteome</keyword>
<evidence type="ECO:0000256" key="1">
    <source>
        <dbReference type="SAM" id="MobiDB-lite"/>
    </source>
</evidence>
<evidence type="ECO:0000313" key="3">
    <source>
        <dbReference type="Proteomes" id="UP001465976"/>
    </source>
</evidence>
<proteinExistence type="predicted"/>
<organism evidence="2 3">
    <name type="scientific">Marasmius crinis-equi</name>
    <dbReference type="NCBI Taxonomy" id="585013"/>
    <lineage>
        <taxon>Eukaryota</taxon>
        <taxon>Fungi</taxon>
        <taxon>Dikarya</taxon>
        <taxon>Basidiomycota</taxon>
        <taxon>Agaricomycotina</taxon>
        <taxon>Agaricomycetes</taxon>
        <taxon>Agaricomycetidae</taxon>
        <taxon>Agaricales</taxon>
        <taxon>Marasmiineae</taxon>
        <taxon>Marasmiaceae</taxon>
        <taxon>Marasmius</taxon>
    </lineage>
</organism>
<comment type="caution">
    <text evidence="2">The sequence shown here is derived from an EMBL/GenBank/DDBJ whole genome shotgun (WGS) entry which is preliminary data.</text>
</comment>
<evidence type="ECO:0000313" key="2">
    <source>
        <dbReference type="EMBL" id="KAL0565234.1"/>
    </source>
</evidence>
<feature type="region of interest" description="Disordered" evidence="1">
    <location>
        <begin position="290"/>
        <end position="313"/>
    </location>
</feature>
<dbReference type="Proteomes" id="UP001465976">
    <property type="component" value="Unassembled WGS sequence"/>
</dbReference>
<feature type="compositionally biased region" description="Basic residues" evidence="1">
    <location>
        <begin position="26"/>
        <end position="38"/>
    </location>
</feature>
<feature type="compositionally biased region" description="Basic and acidic residues" evidence="1">
    <location>
        <begin position="39"/>
        <end position="49"/>
    </location>
</feature>
<dbReference type="EMBL" id="JBAHYK010002356">
    <property type="protein sequence ID" value="KAL0565234.1"/>
    <property type="molecule type" value="Genomic_DNA"/>
</dbReference>
<feature type="compositionally biased region" description="Basic and acidic residues" evidence="1">
    <location>
        <begin position="9"/>
        <end position="25"/>
    </location>
</feature>
<sequence>MFISKRQQQYKEQREREQKERDRKSKISRRNRRYRRRHKDEVNTKARERMARKRAAMSAEEKEIAKAKQKSYSRTSYQSRRNDILQKEEKKRHGTFIEQHGQKEFDQAYPSRHVWPRYILGLKDDPTNAVEYKKELKRWKKKVAAEKYHEDYMRSDMSAIATFETLEPEYRRLELKGVIERDWLKAELNLSGENLKLAIHRRSIFREETLERLHGEQQELFFCSNIAANRLYRTRVRQLKREITAREQRARWIPSASERVPMLKLLHQKAQDDLDYTSLQMTMLSDRILRLSKPSPPNNITRPRRKPKLTTPL</sequence>
<feature type="region of interest" description="Disordered" evidence="1">
    <location>
        <begin position="1"/>
        <end position="81"/>
    </location>
</feature>